<dbReference type="InterPro" id="IPR000594">
    <property type="entry name" value="ThiF_NAD_FAD-bd"/>
</dbReference>
<dbReference type="GO" id="GO:0019948">
    <property type="term" value="F:SUMO activating enzyme activity"/>
    <property type="evidence" value="ECO:0007669"/>
    <property type="project" value="TreeGrafter"/>
</dbReference>
<dbReference type="GO" id="GO:0098803">
    <property type="term" value="C:respiratory chain complex"/>
    <property type="evidence" value="ECO:0007669"/>
    <property type="project" value="InterPro"/>
</dbReference>
<comment type="caution">
    <text evidence="8">The sequence shown here is derived from an EMBL/GenBank/DDBJ whole genome shotgun (WGS) entry which is preliminary data.</text>
</comment>
<dbReference type="Gene3D" id="3.40.50.720">
    <property type="entry name" value="NAD(P)-binding Rossmann-like Domain"/>
    <property type="match status" value="1"/>
</dbReference>
<protein>
    <recommendedName>
        <fullName evidence="6">Ubiquitin-like 1-activating enzyme E1A</fullName>
    </recommendedName>
</protein>
<evidence type="ECO:0000256" key="4">
    <source>
        <dbReference type="ARBA" id="ARBA00022786"/>
    </source>
</evidence>
<dbReference type="GO" id="GO:0031510">
    <property type="term" value="C:SUMO activating enzyme complex"/>
    <property type="evidence" value="ECO:0007669"/>
    <property type="project" value="TreeGrafter"/>
</dbReference>
<dbReference type="EMBL" id="SIDB01000001">
    <property type="protein sequence ID" value="KAI3438249.1"/>
    <property type="molecule type" value="Genomic_DNA"/>
</dbReference>
<evidence type="ECO:0000256" key="3">
    <source>
        <dbReference type="ARBA" id="ARBA00005673"/>
    </source>
</evidence>
<reference evidence="8" key="2">
    <citation type="submission" date="2020-11" db="EMBL/GenBank/DDBJ databases">
        <authorList>
            <person name="Cecchin M."/>
            <person name="Marcolungo L."/>
            <person name="Rossato M."/>
            <person name="Girolomoni L."/>
            <person name="Cosentino E."/>
            <person name="Cuine S."/>
            <person name="Li-Beisson Y."/>
            <person name="Delledonne M."/>
            <person name="Ballottari M."/>
        </authorList>
    </citation>
    <scope>NUCLEOTIDE SEQUENCE</scope>
    <source>
        <strain evidence="8">211/11P</strain>
        <tissue evidence="8">Whole cell</tissue>
    </source>
</reference>
<dbReference type="InterPro" id="IPR045886">
    <property type="entry name" value="ThiF/MoeB/HesA"/>
</dbReference>
<feature type="domain" description="THIF-type NAD/FAD binding fold" evidence="7">
    <location>
        <begin position="16"/>
        <end position="311"/>
    </location>
</feature>
<dbReference type="AlphaFoldDB" id="A0A9D4Z1T4"/>
<dbReference type="GO" id="GO:0005737">
    <property type="term" value="C:cytoplasm"/>
    <property type="evidence" value="ECO:0007669"/>
    <property type="project" value="TreeGrafter"/>
</dbReference>
<comment type="pathway">
    <text evidence="2">Protein modification; protein sumoylation.</text>
</comment>
<dbReference type="SUPFAM" id="SSF69572">
    <property type="entry name" value="Activating enzymes of the ubiquitin-like proteins"/>
    <property type="match status" value="1"/>
</dbReference>
<organism evidence="8 9">
    <name type="scientific">Chlorella vulgaris</name>
    <name type="common">Green alga</name>
    <dbReference type="NCBI Taxonomy" id="3077"/>
    <lineage>
        <taxon>Eukaryota</taxon>
        <taxon>Viridiplantae</taxon>
        <taxon>Chlorophyta</taxon>
        <taxon>core chlorophytes</taxon>
        <taxon>Trebouxiophyceae</taxon>
        <taxon>Chlorellales</taxon>
        <taxon>Chlorellaceae</taxon>
        <taxon>Chlorella clade</taxon>
        <taxon>Chlorella</taxon>
    </lineage>
</organism>
<dbReference type="PANTHER" id="PTHR10953:SF162">
    <property type="entry name" value="SUMO-ACTIVATING ENZYME SUBUNIT 1"/>
    <property type="match status" value="1"/>
</dbReference>
<dbReference type="PANTHER" id="PTHR10953">
    <property type="entry name" value="UBIQUITIN-ACTIVATING ENZYME E1"/>
    <property type="match status" value="1"/>
</dbReference>
<name>A0A9D4Z1T4_CHLVU</name>
<evidence type="ECO:0000256" key="1">
    <source>
        <dbReference type="ARBA" id="ARBA00004123"/>
    </source>
</evidence>
<dbReference type="Pfam" id="PF10890">
    <property type="entry name" value="Cyt_b-c1_8"/>
    <property type="match status" value="1"/>
</dbReference>
<sequence>MSTPAAELSEQEAAIYDRQLRVWGVETQRRLSGAKVLIAGCGGLAAEVAKNVVLAGVGAVTLVDDTPCSRRSLSNFLVGSTTPDDTTVAEASVATLQEMNPFVKVAALPGPPEAVLAPDVLRQYDLLLLCDQPASRIAQADVMCREAGIAFYAGVCRGIFGWAFANLHQHRYMVERQEEQPDGSTSKHVSEHNASFATWEQATSCSLEGVNMRRFSKLYLLIRVVSRFEQQQQRFPTAADADQLRALQQQVFGEMGVDAAALPDEMLQAYAAYGSDMPAINAIVGGTLGNELIKAVGGRNEPVNNFFLFSLAEGGEGVSRHQGRYRGPAQCHRDFAAKRQPAKMGKVPIRLKEVTYMLSPFQQSVMGGLWKDLPHKAAHHAHNARDAIIFCVAPLVGIAYYCSAYKEAEKLHHRF</sequence>
<evidence type="ECO:0000313" key="8">
    <source>
        <dbReference type="EMBL" id="KAI3438249.1"/>
    </source>
</evidence>
<dbReference type="Proteomes" id="UP001055712">
    <property type="component" value="Unassembled WGS sequence"/>
</dbReference>
<dbReference type="InterPro" id="IPR000011">
    <property type="entry name" value="UBQ/SUMO-activ_enz_E1-like"/>
</dbReference>
<evidence type="ECO:0000256" key="5">
    <source>
        <dbReference type="ARBA" id="ARBA00023242"/>
    </source>
</evidence>
<dbReference type="Pfam" id="PF00899">
    <property type="entry name" value="ThiF"/>
    <property type="match status" value="1"/>
</dbReference>
<dbReference type="GO" id="GO:0016925">
    <property type="term" value="P:protein sumoylation"/>
    <property type="evidence" value="ECO:0007669"/>
    <property type="project" value="TreeGrafter"/>
</dbReference>
<keyword evidence="5" id="KW-0539">Nucleus</keyword>
<proteinExistence type="inferred from homology"/>
<evidence type="ECO:0000256" key="2">
    <source>
        <dbReference type="ARBA" id="ARBA00004718"/>
    </source>
</evidence>
<gene>
    <name evidence="8" type="ORF">D9Q98_000686</name>
</gene>
<accession>A0A9D4Z1T4</accession>
<comment type="similarity">
    <text evidence="3">Belongs to the ubiquitin-activating E1 family.</text>
</comment>
<dbReference type="InterPro" id="IPR035985">
    <property type="entry name" value="Ubiquitin-activating_enz"/>
</dbReference>
<dbReference type="InterPro" id="IPR020101">
    <property type="entry name" value="Cyt_b-c1_8-plants"/>
</dbReference>
<evidence type="ECO:0000259" key="7">
    <source>
        <dbReference type="Pfam" id="PF00899"/>
    </source>
</evidence>
<dbReference type="PRINTS" id="PR01849">
    <property type="entry name" value="UBIQUITINACT"/>
</dbReference>
<evidence type="ECO:0000256" key="6">
    <source>
        <dbReference type="ARBA" id="ARBA00044354"/>
    </source>
</evidence>
<reference evidence="8" key="1">
    <citation type="journal article" date="2019" name="Plant J.">
        <title>Chlorella vulgaris genome assembly and annotation reveals the molecular basis for metabolic acclimation to high light conditions.</title>
        <authorList>
            <person name="Cecchin M."/>
            <person name="Marcolungo L."/>
            <person name="Rossato M."/>
            <person name="Girolomoni L."/>
            <person name="Cosentino E."/>
            <person name="Cuine S."/>
            <person name="Li-Beisson Y."/>
            <person name="Delledonne M."/>
            <person name="Ballottari M."/>
        </authorList>
    </citation>
    <scope>NUCLEOTIDE SEQUENCE</scope>
    <source>
        <strain evidence="8">211/11P</strain>
    </source>
</reference>
<dbReference type="OrthoDB" id="1708823at2759"/>
<keyword evidence="4" id="KW-0833">Ubl conjugation pathway</keyword>
<evidence type="ECO:0000313" key="9">
    <source>
        <dbReference type="Proteomes" id="UP001055712"/>
    </source>
</evidence>
<comment type="subcellular location">
    <subcellularLocation>
        <location evidence="1">Nucleus</location>
    </subcellularLocation>
</comment>
<keyword evidence="9" id="KW-1185">Reference proteome</keyword>